<name>A0A316AHU5_9BACT</name>
<dbReference type="RefSeq" id="WP_109676376.1">
    <property type="nucleotide sequence ID" value="NZ_QGDT01000011.1"/>
</dbReference>
<gene>
    <name evidence="2" type="ORF">CLV98_1113</name>
</gene>
<feature type="domain" description="Transcriptional regulator AbiEi antitoxin N-terminal" evidence="1">
    <location>
        <begin position="6"/>
        <end position="97"/>
    </location>
</feature>
<dbReference type="Pfam" id="PF11459">
    <property type="entry name" value="AbiEi_3"/>
    <property type="match status" value="1"/>
</dbReference>
<dbReference type="Pfam" id="PF17194">
    <property type="entry name" value="AbiEi_3_N"/>
    <property type="match status" value="1"/>
</dbReference>
<organism evidence="2 3">
    <name type="scientific">Dyadobacter jejuensis</name>
    <dbReference type="NCBI Taxonomy" id="1082580"/>
    <lineage>
        <taxon>Bacteria</taxon>
        <taxon>Pseudomonadati</taxon>
        <taxon>Bacteroidota</taxon>
        <taxon>Cytophagia</taxon>
        <taxon>Cytophagales</taxon>
        <taxon>Spirosomataceae</taxon>
        <taxon>Dyadobacter</taxon>
    </lineage>
</organism>
<evidence type="ECO:0000313" key="2">
    <source>
        <dbReference type="EMBL" id="PWJ56510.1"/>
    </source>
</evidence>
<protein>
    <submittedName>
        <fullName evidence="2">Transcriptional regulator with AbiEi antitoxin domain of type IV toxin-antitoxin system</fullName>
    </submittedName>
</protein>
<evidence type="ECO:0000259" key="1">
    <source>
        <dbReference type="Pfam" id="PF17194"/>
    </source>
</evidence>
<proteinExistence type="predicted"/>
<dbReference type="EMBL" id="QGDT01000011">
    <property type="protein sequence ID" value="PWJ56510.1"/>
    <property type="molecule type" value="Genomic_DNA"/>
</dbReference>
<dbReference type="Proteomes" id="UP000245880">
    <property type="component" value="Unassembled WGS sequence"/>
</dbReference>
<comment type="caution">
    <text evidence="2">The sequence shown here is derived from an EMBL/GenBank/DDBJ whole genome shotgun (WGS) entry which is preliminary data.</text>
</comment>
<dbReference type="InterPro" id="IPR033455">
    <property type="entry name" value="AbiEi_3_N"/>
</dbReference>
<dbReference type="OrthoDB" id="1550938at2"/>
<dbReference type="AlphaFoldDB" id="A0A316AHU5"/>
<evidence type="ECO:0000313" key="3">
    <source>
        <dbReference type="Proteomes" id="UP000245880"/>
    </source>
</evidence>
<keyword evidence="3" id="KW-1185">Reference proteome</keyword>
<sequence length="260" mass="29452">MSISSETKINLLLQDWPLGTVSATSWLNQKGYSNQLLNRYKKSRWLESFDTGALRRVGDSVSYEGAIYTLQHQLALSIHPGGRAALSLLGKAHYLELAQSKVDLFGAEKEVLPAWFKNTDWGIKLDYHQSSFLPAEIGMTEVTVKSFSIKVSSAARAMMECLYLATSSLDLVECYQLMEGMNNLRPNSVQQLLEQCNSIKVKRLFLYMAEKADHQWVQYLTIEEIDMGKGKRSFVKNGSYVSKYQITVPKEMEKNGKQTL</sequence>
<reference evidence="2 3" key="1">
    <citation type="submission" date="2018-03" db="EMBL/GenBank/DDBJ databases">
        <title>Genomic Encyclopedia of Archaeal and Bacterial Type Strains, Phase II (KMG-II): from individual species to whole genera.</title>
        <authorList>
            <person name="Goeker M."/>
        </authorList>
    </citation>
    <scope>NUCLEOTIDE SEQUENCE [LARGE SCALE GENOMIC DNA]</scope>
    <source>
        <strain evidence="2 3">DSM 100346</strain>
    </source>
</reference>
<dbReference type="InterPro" id="IPR021561">
    <property type="entry name" value="AbiEi_3"/>
</dbReference>
<accession>A0A316AHU5</accession>